<organism evidence="2 3">
    <name type="scientific">Olea europaea subsp. europaea</name>
    <dbReference type="NCBI Taxonomy" id="158383"/>
    <lineage>
        <taxon>Eukaryota</taxon>
        <taxon>Viridiplantae</taxon>
        <taxon>Streptophyta</taxon>
        <taxon>Embryophyta</taxon>
        <taxon>Tracheophyta</taxon>
        <taxon>Spermatophyta</taxon>
        <taxon>Magnoliopsida</taxon>
        <taxon>eudicotyledons</taxon>
        <taxon>Gunneridae</taxon>
        <taxon>Pentapetalae</taxon>
        <taxon>asterids</taxon>
        <taxon>lamiids</taxon>
        <taxon>Lamiales</taxon>
        <taxon>Oleaceae</taxon>
        <taxon>Oleeae</taxon>
        <taxon>Olea</taxon>
    </lineage>
</organism>
<name>A0A8S0S0K1_OLEEU</name>
<dbReference type="Pfam" id="PF24769">
    <property type="entry name" value="At2g29880_C"/>
    <property type="match status" value="1"/>
</dbReference>
<evidence type="ECO:0000259" key="1">
    <source>
        <dbReference type="Pfam" id="PF24769"/>
    </source>
</evidence>
<feature type="domain" description="At2g29880-like C-terminal" evidence="1">
    <location>
        <begin position="135"/>
        <end position="180"/>
    </location>
</feature>
<dbReference type="InterPro" id="IPR055314">
    <property type="entry name" value="At2g29880-like"/>
</dbReference>
<sequence length="183" mass="20892">MENSTQGNENIQGKGTEKYEKWTSEESNELLKLMVDAATRGWRDSNGLLNTFLDHEDLRIAVGSGTAVGTHSIALGDDTDARTSYTEERRVSDSLIEYFMYDPDTEAFIVTDKQDFISSEITQAIELIDTREPNCWNVIKEIPNLDDDDRFKVLDLLNTKAKKSEFLSMTPEERSKWITLKLN</sequence>
<gene>
    <name evidence="2" type="ORF">OLEA9_A101492</name>
</gene>
<dbReference type="PANTHER" id="PTHR47864:SF2">
    <property type="entry name" value="MYB_SANT-LIKE DNA-BINDING DOMAIN PROTEIN"/>
    <property type="match status" value="1"/>
</dbReference>
<accession>A0A8S0S0K1</accession>
<dbReference type="AlphaFoldDB" id="A0A8S0S0K1"/>
<dbReference type="OrthoDB" id="1108377at2759"/>
<reference evidence="2 3" key="1">
    <citation type="submission" date="2019-12" db="EMBL/GenBank/DDBJ databases">
        <authorList>
            <person name="Alioto T."/>
            <person name="Alioto T."/>
            <person name="Gomez Garrido J."/>
        </authorList>
    </citation>
    <scope>NUCLEOTIDE SEQUENCE [LARGE SCALE GENOMIC DNA]</scope>
</reference>
<dbReference type="Gramene" id="OE9A101492T1">
    <property type="protein sequence ID" value="OE9A101492C1"/>
    <property type="gene ID" value="OE9A101492"/>
</dbReference>
<dbReference type="PANTHER" id="PTHR47864">
    <property type="entry name" value="TRANSMEMBRANE PROTEIN"/>
    <property type="match status" value="1"/>
</dbReference>
<evidence type="ECO:0000313" key="2">
    <source>
        <dbReference type="EMBL" id="CAA2985117.1"/>
    </source>
</evidence>
<protein>
    <recommendedName>
        <fullName evidence="1">At2g29880-like C-terminal domain-containing protein</fullName>
    </recommendedName>
</protein>
<comment type="caution">
    <text evidence="2">The sequence shown here is derived from an EMBL/GenBank/DDBJ whole genome shotgun (WGS) entry which is preliminary data.</text>
</comment>
<dbReference type="EMBL" id="CACTIH010003793">
    <property type="protein sequence ID" value="CAA2985117.1"/>
    <property type="molecule type" value="Genomic_DNA"/>
</dbReference>
<dbReference type="Proteomes" id="UP000594638">
    <property type="component" value="Unassembled WGS sequence"/>
</dbReference>
<proteinExistence type="predicted"/>
<keyword evidence="3" id="KW-1185">Reference proteome</keyword>
<dbReference type="InterPro" id="IPR056253">
    <property type="entry name" value="At2g29880-like_C"/>
</dbReference>
<evidence type="ECO:0000313" key="3">
    <source>
        <dbReference type="Proteomes" id="UP000594638"/>
    </source>
</evidence>